<dbReference type="InterPro" id="IPR029058">
    <property type="entry name" value="AB_hydrolase_fold"/>
</dbReference>
<keyword evidence="3" id="KW-1185">Reference proteome</keyword>
<dbReference type="EMBL" id="MCFA01000010">
    <property type="protein sequence ID" value="ORY17765.1"/>
    <property type="molecule type" value="Genomic_DNA"/>
</dbReference>
<protein>
    <submittedName>
        <fullName evidence="2">Alpha/beta hydrolase fold-1</fullName>
    </submittedName>
</protein>
<gene>
    <name evidence="2" type="ORF">BCR34DRAFT_583328</name>
</gene>
<dbReference type="Proteomes" id="UP000193144">
    <property type="component" value="Unassembled WGS sequence"/>
</dbReference>
<proteinExistence type="predicted"/>
<feature type="domain" description="AB hydrolase-1" evidence="1">
    <location>
        <begin position="16"/>
        <end position="233"/>
    </location>
</feature>
<keyword evidence="2" id="KW-0378">Hydrolase</keyword>
<sequence>MTSTPATTMSNALPTIVLVHGAWHTPPNYQSFNDALTAAGFSVYCPHLPSCNNNSPPSASLTEDVGAVRKVVEQRVEAGELVLMIMHSYGGIVGTNAVTDRLLRSTRATNGQPGGVIHLLYQCAYLLQPGASVMDICKAAGFFPLWDQYINNFEDGTSFPIDPAAMFLGGVEPAVVDAAIPHLVRSPLSAFDAPSGSDCWKKLPVTYVLTAKDGAVPTPYQDIMIERAERDGVLIRKEYYDTCHSVFISKKKEMVDLALQAARDDRNTQ</sequence>
<dbReference type="OrthoDB" id="1263307at2759"/>
<dbReference type="SUPFAM" id="SSF53474">
    <property type="entry name" value="alpha/beta-Hydrolases"/>
    <property type="match status" value="1"/>
</dbReference>
<reference evidence="2 3" key="1">
    <citation type="submission" date="2016-07" db="EMBL/GenBank/DDBJ databases">
        <title>Pervasive Adenine N6-methylation of Active Genes in Fungi.</title>
        <authorList>
            <consortium name="DOE Joint Genome Institute"/>
            <person name="Mondo S.J."/>
            <person name="Dannebaum R.O."/>
            <person name="Kuo R.C."/>
            <person name="Labutti K."/>
            <person name="Haridas S."/>
            <person name="Kuo A."/>
            <person name="Salamov A."/>
            <person name="Ahrendt S.R."/>
            <person name="Lipzen A."/>
            <person name="Sullivan W."/>
            <person name="Andreopoulos W.B."/>
            <person name="Clum A."/>
            <person name="Lindquist E."/>
            <person name="Daum C."/>
            <person name="Ramamoorthy G.K."/>
            <person name="Gryganskyi A."/>
            <person name="Culley D."/>
            <person name="Magnuson J.K."/>
            <person name="James T.Y."/>
            <person name="O'Malley M.A."/>
            <person name="Stajich J.E."/>
            <person name="Spatafora J.W."/>
            <person name="Visel A."/>
            <person name="Grigoriev I.V."/>
        </authorList>
    </citation>
    <scope>NUCLEOTIDE SEQUENCE [LARGE SCALE GENOMIC DNA]</scope>
    <source>
        <strain evidence="2 3">CBS 115471</strain>
    </source>
</reference>
<comment type="caution">
    <text evidence="2">The sequence shown here is derived from an EMBL/GenBank/DDBJ whole genome shotgun (WGS) entry which is preliminary data.</text>
</comment>
<name>A0A1Y2A6V3_9PLEO</name>
<dbReference type="PANTHER" id="PTHR37017">
    <property type="entry name" value="AB HYDROLASE-1 DOMAIN-CONTAINING PROTEIN-RELATED"/>
    <property type="match status" value="1"/>
</dbReference>
<evidence type="ECO:0000313" key="2">
    <source>
        <dbReference type="EMBL" id="ORY17765.1"/>
    </source>
</evidence>
<dbReference type="PANTHER" id="PTHR37017:SF10">
    <property type="entry name" value="AB HYDROLASE-1 DOMAIN-CONTAINING PROTEIN"/>
    <property type="match status" value="1"/>
</dbReference>
<dbReference type="GO" id="GO:0016787">
    <property type="term" value="F:hydrolase activity"/>
    <property type="evidence" value="ECO:0007669"/>
    <property type="project" value="UniProtKB-KW"/>
</dbReference>
<evidence type="ECO:0000313" key="3">
    <source>
        <dbReference type="Proteomes" id="UP000193144"/>
    </source>
</evidence>
<dbReference type="AlphaFoldDB" id="A0A1Y2A6V3"/>
<accession>A0A1Y2A6V3</accession>
<dbReference type="Pfam" id="PF12697">
    <property type="entry name" value="Abhydrolase_6"/>
    <property type="match status" value="1"/>
</dbReference>
<dbReference type="InterPro" id="IPR052897">
    <property type="entry name" value="Sec-Metab_Biosynth_Hydrolase"/>
</dbReference>
<dbReference type="STRING" id="1231657.A0A1Y2A6V3"/>
<dbReference type="Gene3D" id="3.40.50.1820">
    <property type="entry name" value="alpha/beta hydrolase"/>
    <property type="match status" value="1"/>
</dbReference>
<dbReference type="InterPro" id="IPR000073">
    <property type="entry name" value="AB_hydrolase_1"/>
</dbReference>
<organism evidence="2 3">
    <name type="scientific">Clohesyomyces aquaticus</name>
    <dbReference type="NCBI Taxonomy" id="1231657"/>
    <lineage>
        <taxon>Eukaryota</taxon>
        <taxon>Fungi</taxon>
        <taxon>Dikarya</taxon>
        <taxon>Ascomycota</taxon>
        <taxon>Pezizomycotina</taxon>
        <taxon>Dothideomycetes</taxon>
        <taxon>Pleosporomycetidae</taxon>
        <taxon>Pleosporales</taxon>
        <taxon>Lindgomycetaceae</taxon>
        <taxon>Clohesyomyces</taxon>
    </lineage>
</organism>
<evidence type="ECO:0000259" key="1">
    <source>
        <dbReference type="Pfam" id="PF12697"/>
    </source>
</evidence>